<protein>
    <recommendedName>
        <fullName evidence="4">Thioesterase domain-containing protein</fullName>
    </recommendedName>
</protein>
<evidence type="ECO:0000256" key="1">
    <source>
        <dbReference type="ARBA" id="ARBA00022801"/>
    </source>
</evidence>
<dbReference type="InterPro" id="IPR029069">
    <property type="entry name" value="HotDog_dom_sf"/>
</dbReference>
<dbReference type="Pfam" id="PF13279">
    <property type="entry name" value="4HBT_2"/>
    <property type="match status" value="2"/>
</dbReference>
<dbReference type="Gene3D" id="3.10.129.10">
    <property type="entry name" value="Hotdog Thioesterase"/>
    <property type="match status" value="2"/>
</dbReference>
<dbReference type="SUPFAM" id="SSF54637">
    <property type="entry name" value="Thioesterase/thiol ester dehydrase-isomerase"/>
    <property type="match status" value="2"/>
</dbReference>
<dbReference type="CDD" id="cd00586">
    <property type="entry name" value="4HBT"/>
    <property type="match status" value="1"/>
</dbReference>
<gene>
    <name evidence="3" type="ORF">CPEL01642_LOCUS23889</name>
</gene>
<feature type="chain" id="PRO_5031460081" description="Thioesterase domain-containing protein" evidence="2">
    <location>
        <begin position="19"/>
        <end position="322"/>
    </location>
</feature>
<name>A0A7S0LRK8_9EUKA</name>
<evidence type="ECO:0000313" key="3">
    <source>
        <dbReference type="EMBL" id="CAD8620506.1"/>
    </source>
</evidence>
<organism evidence="3">
    <name type="scientific">Coccolithus braarudii</name>
    <dbReference type="NCBI Taxonomy" id="221442"/>
    <lineage>
        <taxon>Eukaryota</taxon>
        <taxon>Haptista</taxon>
        <taxon>Haptophyta</taxon>
        <taxon>Prymnesiophyceae</taxon>
        <taxon>Coccolithales</taxon>
        <taxon>Coccolithaceae</taxon>
        <taxon>Coccolithus</taxon>
    </lineage>
</organism>
<keyword evidence="2" id="KW-0732">Signal</keyword>
<dbReference type="AlphaFoldDB" id="A0A7S0LRK8"/>
<reference evidence="3" key="1">
    <citation type="submission" date="2021-01" db="EMBL/GenBank/DDBJ databases">
        <authorList>
            <person name="Corre E."/>
            <person name="Pelletier E."/>
            <person name="Niang G."/>
            <person name="Scheremetjew M."/>
            <person name="Finn R."/>
            <person name="Kale V."/>
            <person name="Holt S."/>
            <person name="Cochrane G."/>
            <person name="Meng A."/>
            <person name="Brown T."/>
            <person name="Cohen L."/>
        </authorList>
    </citation>
    <scope>NUCLEOTIDE SEQUENCE</scope>
    <source>
        <strain evidence="3">PLY182g</strain>
    </source>
</reference>
<dbReference type="InterPro" id="IPR008272">
    <property type="entry name" value="HB-CoA_thioesterase_AS"/>
</dbReference>
<dbReference type="PROSITE" id="PS01328">
    <property type="entry name" value="4HBCOA_THIOESTERASE"/>
    <property type="match status" value="1"/>
</dbReference>
<sequence length="322" mass="35337">MLSLFLFLANSKATSALAASAAARNVHSMRTRVFIEDTDAYGIVYFANYARWFERAAHSLLGSSQCAHLFRKSGLLLGIDSIHAMKFGTAAILGDDITVRSTVLGVDAHESLHLQIQLVRPADETILITCPRATFSFATRVGEPTPWPAERMFPADFDCEIATPTGKLPDLDADSASTSTQVLRLQADECNAHGRISMHAALRYFERQRSTALGGPSVLAALLQSDGVQVVVARMPTVEMFRPAAREVSLGDVLSVRSTCTLKVRRTQVLFDQWVVCARTGRPVAHAEVLCAFVNPMRQRLVAAPAWLDEQLRELPQVLVYP</sequence>
<dbReference type="GO" id="GO:0016787">
    <property type="term" value="F:hydrolase activity"/>
    <property type="evidence" value="ECO:0007669"/>
    <property type="project" value="UniProtKB-KW"/>
</dbReference>
<evidence type="ECO:0000256" key="2">
    <source>
        <dbReference type="SAM" id="SignalP"/>
    </source>
</evidence>
<evidence type="ECO:0008006" key="4">
    <source>
        <dbReference type="Google" id="ProtNLM"/>
    </source>
</evidence>
<accession>A0A7S0LRK8</accession>
<proteinExistence type="predicted"/>
<keyword evidence="1" id="KW-0378">Hydrolase</keyword>
<dbReference type="EMBL" id="HBEY01049712">
    <property type="protein sequence ID" value="CAD8620506.1"/>
    <property type="molecule type" value="Transcribed_RNA"/>
</dbReference>
<feature type="signal peptide" evidence="2">
    <location>
        <begin position="1"/>
        <end position="18"/>
    </location>
</feature>